<feature type="domain" description="ABC transmembrane type-1" evidence="10">
    <location>
        <begin position="31"/>
        <end position="313"/>
    </location>
</feature>
<dbReference type="FunFam" id="3.40.50.300:FF:000287">
    <property type="entry name" value="Multidrug ABC transporter ATP-binding protein"/>
    <property type="match status" value="1"/>
</dbReference>
<feature type="transmembrane region" description="Helical" evidence="8">
    <location>
        <begin position="30"/>
        <end position="55"/>
    </location>
</feature>
<gene>
    <name evidence="11" type="ORF">SAMN04488695_102231</name>
</gene>
<evidence type="ECO:0000259" key="9">
    <source>
        <dbReference type="PROSITE" id="PS50893"/>
    </source>
</evidence>
<accession>A0A1I4ZYP6</accession>
<feature type="domain" description="ABC transporter" evidence="9">
    <location>
        <begin position="349"/>
        <end position="583"/>
    </location>
</feature>
<comment type="subcellular location">
    <subcellularLocation>
        <location evidence="1">Cell membrane</location>
        <topology evidence="1">Multi-pass membrane protein</topology>
    </subcellularLocation>
</comment>
<dbReference type="AlphaFoldDB" id="A0A1I4ZYP6"/>
<keyword evidence="6 8" id="KW-1133">Transmembrane helix</keyword>
<dbReference type="Gene3D" id="3.40.50.300">
    <property type="entry name" value="P-loop containing nucleotide triphosphate hydrolases"/>
    <property type="match status" value="1"/>
</dbReference>
<dbReference type="GO" id="GO:0016887">
    <property type="term" value="F:ATP hydrolysis activity"/>
    <property type="evidence" value="ECO:0007669"/>
    <property type="project" value="InterPro"/>
</dbReference>
<evidence type="ECO:0000259" key="10">
    <source>
        <dbReference type="PROSITE" id="PS50929"/>
    </source>
</evidence>
<sequence length="599" mass="67296">MEEQKEMKLKVDKTVWKEMFRYLSIFKKDFLILCGFMVGLAGMDIVFPLLTRYAIDNFVANGDYNGLTLVGVLYGILALGLGLIVFLFIRHAGKIEMGIVYKLRKDAFEKLQRLSFSYYDKNAVGWMIARTTSDATKISETVAWGVVDLVWGATMMLGVSVVMLIINWKLALVTLITVPVLAVVSVFFEKKMLVSYRNVRKINSKITGLFNDGIVGAKTTKTLVREELNIEEFQDVTKDMKKTSIRAATLSAGYLPMTLFISAVGTVLTLLLGSNFLMDGALTYGTLVLFITYARQFFDPILEIARIYTEMIGAQAAAERVMGLLHEKEEIVDTEVEEKEDYGKIHGDVTFENVSFFYKEGEYILKNFNLQVKAGETIALVGETGSGKSTIVNLACRFYEPSEGKILIDGEDYKKRPQSWLHQNIGYVLQAPHLFSGTIKENIRYGKLAATDEDIIEAAKVVHAHDFIMKLEKGYDTEVGEGGGMLSTGEKQLISFARAIIGKPRLFFLDEATSSIDTESEAKIQKAIEEVLENRTSFIVAHRLSTIKNADRILVIDQGEILEEGNHEELLKKRGHYYELYTNQFVEEAGREVLKGKVV</sequence>
<keyword evidence="5 11" id="KW-0067">ATP-binding</keyword>
<dbReference type="GO" id="GO:0005524">
    <property type="term" value="F:ATP binding"/>
    <property type="evidence" value="ECO:0007669"/>
    <property type="project" value="UniProtKB-KW"/>
</dbReference>
<keyword evidence="2" id="KW-0813">Transport</keyword>
<evidence type="ECO:0000256" key="2">
    <source>
        <dbReference type="ARBA" id="ARBA00022448"/>
    </source>
</evidence>
<dbReference type="SUPFAM" id="SSF52540">
    <property type="entry name" value="P-loop containing nucleoside triphosphate hydrolases"/>
    <property type="match status" value="1"/>
</dbReference>
<dbReference type="InterPro" id="IPR011527">
    <property type="entry name" value="ABC1_TM_dom"/>
</dbReference>
<keyword evidence="4" id="KW-0547">Nucleotide-binding</keyword>
<dbReference type="PANTHER" id="PTHR43394:SF1">
    <property type="entry name" value="ATP-BINDING CASSETTE SUB-FAMILY B MEMBER 10, MITOCHONDRIAL"/>
    <property type="match status" value="1"/>
</dbReference>
<dbReference type="Pfam" id="PF00005">
    <property type="entry name" value="ABC_tran"/>
    <property type="match status" value="1"/>
</dbReference>
<dbReference type="CDD" id="cd18540">
    <property type="entry name" value="ABC_6TM_exporter_like"/>
    <property type="match status" value="1"/>
</dbReference>
<dbReference type="PROSITE" id="PS50929">
    <property type="entry name" value="ABC_TM1F"/>
    <property type="match status" value="1"/>
</dbReference>
<dbReference type="STRING" id="398199.SAMN05421804_10544"/>
<dbReference type="EMBL" id="FOVK01000002">
    <property type="protein sequence ID" value="SFN55328.1"/>
    <property type="molecule type" value="Genomic_DNA"/>
</dbReference>
<evidence type="ECO:0000256" key="8">
    <source>
        <dbReference type="SAM" id="Phobius"/>
    </source>
</evidence>
<evidence type="ECO:0000256" key="4">
    <source>
        <dbReference type="ARBA" id="ARBA00022741"/>
    </source>
</evidence>
<name>A0A1I4ZYP6_9CLOT</name>
<dbReference type="Pfam" id="PF00664">
    <property type="entry name" value="ABC_membrane"/>
    <property type="match status" value="1"/>
</dbReference>
<dbReference type="CDD" id="cd03254">
    <property type="entry name" value="ABCC_Glucan_exporter_like"/>
    <property type="match status" value="1"/>
</dbReference>
<dbReference type="InterPro" id="IPR003593">
    <property type="entry name" value="AAA+_ATPase"/>
</dbReference>
<dbReference type="InterPro" id="IPR027417">
    <property type="entry name" value="P-loop_NTPase"/>
</dbReference>
<evidence type="ECO:0000256" key="1">
    <source>
        <dbReference type="ARBA" id="ARBA00004651"/>
    </source>
</evidence>
<feature type="transmembrane region" description="Helical" evidence="8">
    <location>
        <begin position="247"/>
        <end position="270"/>
    </location>
</feature>
<keyword evidence="12" id="KW-1185">Reference proteome</keyword>
<dbReference type="GO" id="GO:0015421">
    <property type="term" value="F:ABC-type oligopeptide transporter activity"/>
    <property type="evidence" value="ECO:0007669"/>
    <property type="project" value="TreeGrafter"/>
</dbReference>
<evidence type="ECO:0000256" key="3">
    <source>
        <dbReference type="ARBA" id="ARBA00022692"/>
    </source>
</evidence>
<organism evidence="11 12">
    <name type="scientific">Proteiniclasticum ruminis</name>
    <dbReference type="NCBI Taxonomy" id="398199"/>
    <lineage>
        <taxon>Bacteria</taxon>
        <taxon>Bacillati</taxon>
        <taxon>Bacillota</taxon>
        <taxon>Clostridia</taxon>
        <taxon>Eubacteriales</taxon>
        <taxon>Clostridiaceae</taxon>
        <taxon>Proteiniclasticum</taxon>
    </lineage>
</organism>
<dbReference type="Proteomes" id="UP000181899">
    <property type="component" value="Unassembled WGS sequence"/>
</dbReference>
<evidence type="ECO:0000256" key="6">
    <source>
        <dbReference type="ARBA" id="ARBA00022989"/>
    </source>
</evidence>
<protein>
    <submittedName>
        <fullName evidence="11">ATP-binding cassette, subfamily B</fullName>
    </submittedName>
</protein>
<dbReference type="PANTHER" id="PTHR43394">
    <property type="entry name" value="ATP-DEPENDENT PERMEASE MDL1, MITOCHONDRIAL"/>
    <property type="match status" value="1"/>
</dbReference>
<keyword evidence="3 8" id="KW-0812">Transmembrane</keyword>
<dbReference type="PROSITE" id="PS50893">
    <property type="entry name" value="ABC_TRANSPORTER_2"/>
    <property type="match status" value="1"/>
</dbReference>
<dbReference type="eggNOG" id="COG1132">
    <property type="taxonomic scope" value="Bacteria"/>
</dbReference>
<dbReference type="SMART" id="SM00382">
    <property type="entry name" value="AAA"/>
    <property type="match status" value="1"/>
</dbReference>
<dbReference type="GO" id="GO:0005886">
    <property type="term" value="C:plasma membrane"/>
    <property type="evidence" value="ECO:0007669"/>
    <property type="project" value="UniProtKB-SubCell"/>
</dbReference>
<feature type="transmembrane region" description="Helical" evidence="8">
    <location>
        <begin position="67"/>
        <end position="89"/>
    </location>
</feature>
<feature type="transmembrane region" description="Helical" evidence="8">
    <location>
        <begin position="170"/>
        <end position="188"/>
    </location>
</feature>
<dbReference type="InterPro" id="IPR039421">
    <property type="entry name" value="Type_1_exporter"/>
</dbReference>
<feature type="transmembrane region" description="Helical" evidence="8">
    <location>
        <begin position="142"/>
        <end position="164"/>
    </location>
</feature>
<evidence type="ECO:0000256" key="7">
    <source>
        <dbReference type="ARBA" id="ARBA00023136"/>
    </source>
</evidence>
<dbReference type="SUPFAM" id="SSF90123">
    <property type="entry name" value="ABC transporter transmembrane region"/>
    <property type="match status" value="1"/>
</dbReference>
<proteinExistence type="predicted"/>
<keyword evidence="7 8" id="KW-0472">Membrane</keyword>
<evidence type="ECO:0000256" key="5">
    <source>
        <dbReference type="ARBA" id="ARBA00022840"/>
    </source>
</evidence>
<dbReference type="InterPro" id="IPR003439">
    <property type="entry name" value="ABC_transporter-like_ATP-bd"/>
</dbReference>
<reference evidence="11 12" key="1">
    <citation type="submission" date="2016-10" db="EMBL/GenBank/DDBJ databases">
        <authorList>
            <person name="de Groot N.N."/>
        </authorList>
    </citation>
    <scope>NUCLEOTIDE SEQUENCE [LARGE SCALE GENOMIC DNA]</scope>
    <source>
        <strain evidence="11 12">ML2</strain>
    </source>
</reference>
<evidence type="ECO:0000313" key="11">
    <source>
        <dbReference type="EMBL" id="SFN55328.1"/>
    </source>
</evidence>
<dbReference type="InterPro" id="IPR036640">
    <property type="entry name" value="ABC1_TM_sf"/>
</dbReference>
<dbReference type="Gene3D" id="1.20.1560.10">
    <property type="entry name" value="ABC transporter type 1, transmembrane domain"/>
    <property type="match status" value="1"/>
</dbReference>
<dbReference type="RefSeq" id="WP_074911244.1">
    <property type="nucleotide sequence ID" value="NZ_FOVK01000002.1"/>
</dbReference>
<evidence type="ECO:0000313" key="12">
    <source>
        <dbReference type="Proteomes" id="UP000181899"/>
    </source>
</evidence>
<dbReference type="OrthoDB" id="9762778at2"/>